<dbReference type="OrthoDB" id="10555195at2759"/>
<keyword evidence="2" id="KW-1185">Reference proteome</keyword>
<protein>
    <submittedName>
        <fullName evidence="1">Uncharacterized protein</fullName>
    </submittedName>
</protein>
<accession>A0A1E3BFI7</accession>
<dbReference type="EMBL" id="JXNT01000004">
    <property type="protein sequence ID" value="ODM19722.1"/>
    <property type="molecule type" value="Genomic_DNA"/>
</dbReference>
<gene>
    <name evidence="1" type="ORF">SI65_04708</name>
</gene>
<organism evidence="1 2">
    <name type="scientific">Aspergillus cristatus</name>
    <name type="common">Chinese Fuzhuan brick tea-fermentation fungus</name>
    <name type="synonym">Eurotium cristatum</name>
    <dbReference type="NCBI Taxonomy" id="573508"/>
    <lineage>
        <taxon>Eukaryota</taxon>
        <taxon>Fungi</taxon>
        <taxon>Dikarya</taxon>
        <taxon>Ascomycota</taxon>
        <taxon>Pezizomycotina</taxon>
        <taxon>Eurotiomycetes</taxon>
        <taxon>Eurotiomycetidae</taxon>
        <taxon>Eurotiales</taxon>
        <taxon>Aspergillaceae</taxon>
        <taxon>Aspergillus</taxon>
        <taxon>Aspergillus subgen. Aspergillus</taxon>
    </lineage>
</organism>
<dbReference type="VEuPathDB" id="FungiDB:SI65_04708"/>
<evidence type="ECO:0000313" key="2">
    <source>
        <dbReference type="Proteomes" id="UP000094569"/>
    </source>
</evidence>
<proteinExistence type="predicted"/>
<evidence type="ECO:0000313" key="1">
    <source>
        <dbReference type="EMBL" id="ODM19722.1"/>
    </source>
</evidence>
<dbReference type="Proteomes" id="UP000094569">
    <property type="component" value="Unassembled WGS sequence"/>
</dbReference>
<sequence length="97" mass="10726">MLVKNFPDPGQSEDWNVGREQLERYLPSAREEDGAIQNMFGAVTIGDVVRFYELSLNEGELLRVQGDGVLHLPSDSDIIHRVLSDIARVGLESSDAA</sequence>
<comment type="caution">
    <text evidence="1">The sequence shown here is derived from an EMBL/GenBank/DDBJ whole genome shotgun (WGS) entry which is preliminary data.</text>
</comment>
<dbReference type="AlphaFoldDB" id="A0A1E3BFI7"/>
<reference evidence="1 2" key="1">
    <citation type="journal article" date="2016" name="BMC Genomics">
        <title>Comparative genomic and transcriptomic analyses of the Fuzhuan brick tea-fermentation fungus Aspergillus cristatus.</title>
        <authorList>
            <person name="Ge Y."/>
            <person name="Wang Y."/>
            <person name="Liu Y."/>
            <person name="Tan Y."/>
            <person name="Ren X."/>
            <person name="Zhang X."/>
            <person name="Hyde K.D."/>
            <person name="Liu Y."/>
            <person name="Liu Z."/>
        </authorList>
    </citation>
    <scope>NUCLEOTIDE SEQUENCE [LARGE SCALE GENOMIC DNA]</scope>
    <source>
        <strain evidence="1 2">GZAAS20.1005</strain>
    </source>
</reference>
<name>A0A1E3BFI7_ASPCR</name>